<name>A0A9P6BZV2_9AGAR</name>
<dbReference type="EMBL" id="MU151421">
    <property type="protein sequence ID" value="KAF9443935.1"/>
    <property type="molecule type" value="Genomic_DNA"/>
</dbReference>
<proteinExistence type="predicted"/>
<protein>
    <submittedName>
        <fullName evidence="1">Uncharacterized protein</fullName>
    </submittedName>
</protein>
<organism evidence="1 2">
    <name type="scientific">Macrolepiota fuliginosa MF-IS2</name>
    <dbReference type="NCBI Taxonomy" id="1400762"/>
    <lineage>
        <taxon>Eukaryota</taxon>
        <taxon>Fungi</taxon>
        <taxon>Dikarya</taxon>
        <taxon>Basidiomycota</taxon>
        <taxon>Agaricomycotina</taxon>
        <taxon>Agaricomycetes</taxon>
        <taxon>Agaricomycetidae</taxon>
        <taxon>Agaricales</taxon>
        <taxon>Agaricineae</taxon>
        <taxon>Agaricaceae</taxon>
        <taxon>Macrolepiota</taxon>
    </lineage>
</organism>
<keyword evidence="2" id="KW-1185">Reference proteome</keyword>
<gene>
    <name evidence="1" type="ORF">P691DRAFT_375321</name>
</gene>
<reference evidence="1" key="1">
    <citation type="submission" date="2020-11" db="EMBL/GenBank/DDBJ databases">
        <authorList>
            <consortium name="DOE Joint Genome Institute"/>
            <person name="Ahrendt S."/>
            <person name="Riley R."/>
            <person name="Andreopoulos W."/>
            <person name="Labutti K."/>
            <person name="Pangilinan J."/>
            <person name="Ruiz-Duenas F.J."/>
            <person name="Barrasa J.M."/>
            <person name="Sanchez-Garcia M."/>
            <person name="Camarero S."/>
            <person name="Miyauchi S."/>
            <person name="Serrano A."/>
            <person name="Linde D."/>
            <person name="Babiker R."/>
            <person name="Drula E."/>
            <person name="Ayuso-Fernandez I."/>
            <person name="Pacheco R."/>
            <person name="Padilla G."/>
            <person name="Ferreira P."/>
            <person name="Barriuso J."/>
            <person name="Kellner H."/>
            <person name="Castanera R."/>
            <person name="Alfaro M."/>
            <person name="Ramirez L."/>
            <person name="Pisabarro A.G."/>
            <person name="Kuo A."/>
            <person name="Tritt A."/>
            <person name="Lipzen A."/>
            <person name="He G."/>
            <person name="Yan M."/>
            <person name="Ng V."/>
            <person name="Cullen D."/>
            <person name="Martin F."/>
            <person name="Rosso M.-N."/>
            <person name="Henrissat B."/>
            <person name="Hibbett D."/>
            <person name="Martinez A.T."/>
            <person name="Grigoriev I.V."/>
        </authorList>
    </citation>
    <scope>NUCLEOTIDE SEQUENCE</scope>
    <source>
        <strain evidence="1">MF-IS2</strain>
    </source>
</reference>
<accession>A0A9P6BZV2</accession>
<sequence>MQDPQHSRQLCIQLKSGLALRSELTQRLRAVSNGPDIEPYRELHIHYMFMVANQQSTIVTRWPGVAHLPL</sequence>
<comment type="caution">
    <text evidence="1">The sequence shown here is derived from an EMBL/GenBank/DDBJ whole genome shotgun (WGS) entry which is preliminary data.</text>
</comment>
<evidence type="ECO:0000313" key="1">
    <source>
        <dbReference type="EMBL" id="KAF9443935.1"/>
    </source>
</evidence>
<dbReference type="Proteomes" id="UP000807342">
    <property type="component" value="Unassembled WGS sequence"/>
</dbReference>
<evidence type="ECO:0000313" key="2">
    <source>
        <dbReference type="Proteomes" id="UP000807342"/>
    </source>
</evidence>
<dbReference type="AlphaFoldDB" id="A0A9P6BZV2"/>